<evidence type="ECO:0000313" key="10">
    <source>
        <dbReference type="EMBL" id="CAG7630895.1"/>
    </source>
</evidence>
<reference evidence="10 11" key="1">
    <citation type="submission" date="2021-06" db="EMBL/GenBank/DDBJ databases">
        <authorList>
            <person name="Criscuolo A."/>
        </authorList>
    </citation>
    <scope>NUCLEOTIDE SEQUENCE [LARGE SCALE GENOMIC DNA]</scope>
    <source>
        <strain evidence="11">CIP 111802</strain>
    </source>
</reference>
<keyword evidence="6" id="KW-0902">Two-component regulatory system</keyword>
<name>A0ABN7TFL7_9BACL</name>
<keyword evidence="7" id="KW-0812">Transmembrane</keyword>
<feature type="transmembrane region" description="Helical" evidence="7">
    <location>
        <begin position="96"/>
        <end position="116"/>
    </location>
</feature>
<evidence type="ECO:0000256" key="1">
    <source>
        <dbReference type="ARBA" id="ARBA00022553"/>
    </source>
</evidence>
<keyword evidence="2 10" id="KW-0808">Transferase</keyword>
<dbReference type="SMART" id="SM00267">
    <property type="entry name" value="GGDEF"/>
    <property type="match status" value="1"/>
</dbReference>
<feature type="transmembrane region" description="Helical" evidence="7">
    <location>
        <begin position="55"/>
        <end position="84"/>
    </location>
</feature>
<sequence>MNIKIVYLIFLPAIVAFIACSALILHKTSNSFSLIITGMLFLSAVYVENKYTKGFFLFQLLFLGVFHWISHLDWCYTLYLLIALKPIYRAENLQKSLAVSVLFIAQYTLIRLSYVPGNEYDVLVSFSDVMASIVTVLIIRYIKVSESEKQSLRFDKHLLEMHDPLTGLLNYQEYYKQVEKLIADNRPFVHVLIDCTNFKAMNDEQGVLVGNETLKKIAQFLKISFPGEQIISRQGDKFIVCLPQKENTITEIHDIIGIRLTHWVDLKMIFVYTLYPEETATLDDLFSLTEDKLLQTKRENWLKREEHMLRTEKLNVVGDLAAGMAHELRNPLTTIKGFLQISRNHEFNIRPWYDIMDSEVTRMCELTSEFLQFSRPHIVNVKSQVLQECIERVVSLSESQATFYGHRVHYENELSPIYIDMDRDKIVQVLLNIVKNGLEAMKDTGVISIRLMQKDGKTAVIEIADTGEGIPDPELQRIFDPFYTTKENGTGLGLSVCHKTIQDHNGKIEVQSTLKHGTTFRILLPVSQKQAS</sequence>
<keyword evidence="11" id="KW-1185">Reference proteome</keyword>
<evidence type="ECO:0000256" key="2">
    <source>
        <dbReference type="ARBA" id="ARBA00022679"/>
    </source>
</evidence>
<dbReference type="Pfam" id="PF00512">
    <property type="entry name" value="HisKA"/>
    <property type="match status" value="1"/>
</dbReference>
<dbReference type="PROSITE" id="PS50109">
    <property type="entry name" value="HIS_KIN"/>
    <property type="match status" value="1"/>
</dbReference>
<dbReference type="InterPro" id="IPR003594">
    <property type="entry name" value="HATPase_dom"/>
</dbReference>
<protein>
    <submittedName>
        <fullName evidence="10">Adaptive-response sensory-kinase SasA</fullName>
        <ecNumber evidence="10">2.7.-.-</ecNumber>
    </submittedName>
</protein>
<dbReference type="PANTHER" id="PTHR43065:SF10">
    <property type="entry name" value="PEROXIDE STRESS-ACTIVATED HISTIDINE KINASE MAK3"/>
    <property type="match status" value="1"/>
</dbReference>
<evidence type="ECO:0000256" key="5">
    <source>
        <dbReference type="ARBA" id="ARBA00022840"/>
    </source>
</evidence>
<dbReference type="Pfam" id="PF02518">
    <property type="entry name" value="HATPase_c"/>
    <property type="match status" value="1"/>
</dbReference>
<dbReference type="GO" id="GO:0016740">
    <property type="term" value="F:transferase activity"/>
    <property type="evidence" value="ECO:0007669"/>
    <property type="project" value="UniProtKB-KW"/>
</dbReference>
<proteinExistence type="predicted"/>
<evidence type="ECO:0000256" key="3">
    <source>
        <dbReference type="ARBA" id="ARBA00022741"/>
    </source>
</evidence>
<dbReference type="PROSITE" id="PS51257">
    <property type="entry name" value="PROKAR_LIPOPROTEIN"/>
    <property type="match status" value="1"/>
</dbReference>
<feature type="transmembrane region" description="Helical" evidence="7">
    <location>
        <begin position="6"/>
        <end position="25"/>
    </location>
</feature>
<evidence type="ECO:0000256" key="6">
    <source>
        <dbReference type="ARBA" id="ARBA00023012"/>
    </source>
</evidence>
<evidence type="ECO:0000259" key="8">
    <source>
        <dbReference type="PROSITE" id="PS50109"/>
    </source>
</evidence>
<keyword evidence="7" id="KW-1133">Transmembrane helix</keyword>
<dbReference type="Pfam" id="PF00990">
    <property type="entry name" value="GGDEF"/>
    <property type="match status" value="1"/>
</dbReference>
<evidence type="ECO:0000259" key="9">
    <source>
        <dbReference type="PROSITE" id="PS50887"/>
    </source>
</evidence>
<dbReference type="EC" id="2.7.-.-" evidence="10"/>
<dbReference type="SMART" id="SM00387">
    <property type="entry name" value="HATPase_c"/>
    <property type="match status" value="1"/>
</dbReference>
<evidence type="ECO:0000313" key="11">
    <source>
        <dbReference type="Proteomes" id="UP000730618"/>
    </source>
</evidence>
<keyword evidence="7" id="KW-0472">Membrane</keyword>
<evidence type="ECO:0000256" key="4">
    <source>
        <dbReference type="ARBA" id="ARBA00022777"/>
    </source>
</evidence>
<dbReference type="CDD" id="cd00082">
    <property type="entry name" value="HisKA"/>
    <property type="match status" value="1"/>
</dbReference>
<feature type="transmembrane region" description="Helical" evidence="7">
    <location>
        <begin position="32"/>
        <end position="49"/>
    </location>
</feature>
<dbReference type="PROSITE" id="PS50887">
    <property type="entry name" value="GGDEF"/>
    <property type="match status" value="1"/>
</dbReference>
<keyword evidence="1" id="KW-0597">Phosphoprotein</keyword>
<keyword evidence="3" id="KW-0547">Nucleotide-binding</keyword>
<organism evidence="10 11">
    <name type="scientific">Paenibacillus allorhizosphaerae</name>
    <dbReference type="NCBI Taxonomy" id="2849866"/>
    <lineage>
        <taxon>Bacteria</taxon>
        <taxon>Bacillati</taxon>
        <taxon>Bacillota</taxon>
        <taxon>Bacilli</taxon>
        <taxon>Bacillales</taxon>
        <taxon>Paenibacillaceae</taxon>
        <taxon>Paenibacillus</taxon>
    </lineage>
</organism>
<dbReference type="EMBL" id="CAJVCE010000004">
    <property type="protein sequence ID" value="CAG7630895.1"/>
    <property type="molecule type" value="Genomic_DNA"/>
</dbReference>
<dbReference type="InterPro" id="IPR003661">
    <property type="entry name" value="HisK_dim/P_dom"/>
</dbReference>
<feature type="domain" description="Histidine kinase" evidence="8">
    <location>
        <begin position="323"/>
        <end position="528"/>
    </location>
</feature>
<accession>A0ABN7TFL7</accession>
<feature type="transmembrane region" description="Helical" evidence="7">
    <location>
        <begin position="122"/>
        <end position="142"/>
    </location>
</feature>
<dbReference type="PANTHER" id="PTHR43065">
    <property type="entry name" value="SENSOR HISTIDINE KINASE"/>
    <property type="match status" value="1"/>
</dbReference>
<keyword evidence="5" id="KW-0067">ATP-binding</keyword>
<evidence type="ECO:0000256" key="7">
    <source>
        <dbReference type="SAM" id="Phobius"/>
    </source>
</evidence>
<gene>
    <name evidence="10" type="primary">sasA_8</name>
    <name evidence="10" type="ORF">PAECIP111802_01687</name>
</gene>
<dbReference type="SMART" id="SM00388">
    <property type="entry name" value="HisKA"/>
    <property type="match status" value="1"/>
</dbReference>
<dbReference type="Proteomes" id="UP000730618">
    <property type="component" value="Unassembled WGS sequence"/>
</dbReference>
<comment type="caution">
    <text evidence="10">The sequence shown here is derived from an EMBL/GenBank/DDBJ whole genome shotgun (WGS) entry which is preliminary data.</text>
</comment>
<dbReference type="InterPro" id="IPR000160">
    <property type="entry name" value="GGDEF_dom"/>
</dbReference>
<keyword evidence="4" id="KW-0418">Kinase</keyword>
<dbReference type="RefSeq" id="WP_218098043.1">
    <property type="nucleotide sequence ID" value="NZ_CAJVCE010000004.1"/>
</dbReference>
<dbReference type="InterPro" id="IPR005467">
    <property type="entry name" value="His_kinase_dom"/>
</dbReference>
<feature type="domain" description="GGDEF" evidence="9">
    <location>
        <begin position="186"/>
        <end position="312"/>
    </location>
</feature>
<dbReference type="NCBIfam" id="TIGR00254">
    <property type="entry name" value="GGDEF"/>
    <property type="match status" value="1"/>
</dbReference>